<dbReference type="Proteomes" id="UP000649617">
    <property type="component" value="Unassembled WGS sequence"/>
</dbReference>
<comment type="caution">
    <text evidence="1">The sequence shown here is derived from an EMBL/GenBank/DDBJ whole genome shotgun (WGS) entry which is preliminary data.</text>
</comment>
<protein>
    <submittedName>
        <fullName evidence="1">Uncharacterized protein</fullName>
    </submittedName>
</protein>
<organism evidence="1 2">
    <name type="scientific">Symbiodinium pilosum</name>
    <name type="common">Dinoflagellate</name>
    <dbReference type="NCBI Taxonomy" id="2952"/>
    <lineage>
        <taxon>Eukaryota</taxon>
        <taxon>Sar</taxon>
        <taxon>Alveolata</taxon>
        <taxon>Dinophyceae</taxon>
        <taxon>Suessiales</taxon>
        <taxon>Symbiodiniaceae</taxon>
        <taxon>Symbiodinium</taxon>
    </lineage>
</organism>
<dbReference type="AlphaFoldDB" id="A0A812WCL5"/>
<dbReference type="EMBL" id="CAJNIZ010043681">
    <property type="protein sequence ID" value="CAE7666002.1"/>
    <property type="molecule type" value="Genomic_DNA"/>
</dbReference>
<accession>A0A812WCL5</accession>
<evidence type="ECO:0000313" key="2">
    <source>
        <dbReference type="Proteomes" id="UP000649617"/>
    </source>
</evidence>
<gene>
    <name evidence="1" type="ORF">SPIL2461_LOCUS18227</name>
</gene>
<reference evidence="1" key="1">
    <citation type="submission" date="2021-02" db="EMBL/GenBank/DDBJ databases">
        <authorList>
            <person name="Dougan E. K."/>
            <person name="Rhodes N."/>
            <person name="Thang M."/>
            <person name="Chan C."/>
        </authorList>
    </citation>
    <scope>NUCLEOTIDE SEQUENCE</scope>
</reference>
<proteinExistence type="predicted"/>
<keyword evidence="2" id="KW-1185">Reference proteome</keyword>
<name>A0A812WCL5_SYMPI</name>
<sequence length="107" mass="11607">MQRFAAESDLSAELSHQCLQRIFTGCVQYQTSVLRGSQEGKMSTSCFRLALVVIAQRVHSCPAVTPLMRVLPPANMTGICRGASDLGVAARQAGMKTRACYACNPER</sequence>
<dbReference type="OrthoDB" id="412893at2759"/>
<evidence type="ECO:0000313" key="1">
    <source>
        <dbReference type="EMBL" id="CAE7666002.1"/>
    </source>
</evidence>